<name>A6KH65_RAT</name>
<dbReference type="AlphaFoldDB" id="A6KH65"/>
<organism evidence="1 2">
    <name type="scientific">Rattus norvegicus</name>
    <name type="common">Rat</name>
    <dbReference type="NCBI Taxonomy" id="10116"/>
    <lineage>
        <taxon>Eukaryota</taxon>
        <taxon>Metazoa</taxon>
        <taxon>Chordata</taxon>
        <taxon>Craniata</taxon>
        <taxon>Vertebrata</taxon>
        <taxon>Euteleostomi</taxon>
        <taxon>Mammalia</taxon>
        <taxon>Eutheria</taxon>
        <taxon>Euarchontoglires</taxon>
        <taxon>Glires</taxon>
        <taxon>Rodentia</taxon>
        <taxon>Myomorpha</taxon>
        <taxon>Muroidea</taxon>
        <taxon>Muridae</taxon>
        <taxon>Murinae</taxon>
        <taxon>Rattus</taxon>
    </lineage>
</organism>
<protein>
    <submittedName>
        <fullName evidence="1">Similar to HCDI protein (Predicted), isoform CRA_e</fullName>
    </submittedName>
</protein>
<reference evidence="1 2" key="1">
    <citation type="submission" date="2005-07" db="EMBL/GenBank/DDBJ databases">
        <authorList>
            <person name="Mural R.J."/>
            <person name="Li P.W."/>
            <person name="Adams M.D."/>
            <person name="Amanatides P.G."/>
            <person name="Baden-Tillson H."/>
            <person name="Barnstead M."/>
            <person name="Chin S.H."/>
            <person name="Dew I."/>
            <person name="Evans C.A."/>
            <person name="Ferriera S."/>
            <person name="Flanigan M."/>
            <person name="Fosler C."/>
            <person name="Glodek A."/>
            <person name="Gu Z."/>
            <person name="Holt R.A."/>
            <person name="Jennings D."/>
            <person name="Kraft C.L."/>
            <person name="Lu F."/>
            <person name="Nguyen T."/>
            <person name="Nusskern D.R."/>
            <person name="Pfannkoch C.M."/>
            <person name="Sitter C."/>
            <person name="Sutton G.G."/>
            <person name="Venter J.C."/>
            <person name="Wang Z."/>
            <person name="Woodage T."/>
            <person name="Zheng X.H."/>
            <person name="Zhong F."/>
        </authorList>
    </citation>
    <scope>NUCLEOTIDE SEQUENCE [LARGE SCALE GENOMIC DNA]</scope>
    <source>
        <strain>BN</strain>
        <strain evidence="2">Sprague-Dawley</strain>
    </source>
</reference>
<gene>
    <name evidence="1" type="primary">RGD1309307_predicted</name>
    <name evidence="1" type="ORF">rCG_23395</name>
</gene>
<proteinExistence type="predicted"/>
<evidence type="ECO:0000313" key="2">
    <source>
        <dbReference type="Proteomes" id="UP000234681"/>
    </source>
</evidence>
<dbReference type="Proteomes" id="UP000234681">
    <property type="component" value="Chromosome 15"/>
</dbReference>
<accession>A6KH65</accession>
<sequence length="50" mass="5567">MPLKPSEPVIYPCLIKHSVADEEIRSMTIGVGGGHLADWEASWMRREDTG</sequence>
<dbReference type="EMBL" id="CH474049">
    <property type="protein sequence ID" value="EDM14294.1"/>
    <property type="molecule type" value="Genomic_DNA"/>
</dbReference>
<evidence type="ECO:0000313" key="1">
    <source>
        <dbReference type="EMBL" id="EDM14294.1"/>
    </source>
</evidence>